<name>A0A0C3CM05_HEBCY</name>
<dbReference type="Gene3D" id="1.20.930.20">
    <property type="entry name" value="Adaptor protein Cbl, N-terminal domain"/>
    <property type="match status" value="1"/>
</dbReference>
<dbReference type="InterPro" id="IPR027417">
    <property type="entry name" value="P-loop_NTPase"/>
</dbReference>
<gene>
    <name evidence="1" type="ORF">M413DRAFT_115292</name>
</gene>
<evidence type="ECO:0000313" key="2">
    <source>
        <dbReference type="Proteomes" id="UP000053424"/>
    </source>
</evidence>
<sequence length="692" mass="76994">MAPVFPDNCQEVRFLLVLDGLGFDITYINALASWWPPSRRKVQKVEGKGGKHFLSGETEESSFVPTKTEYAFEATKKTIEILQGAAGLVGVPLVKEVLDVGLAMITTCEAVNEVQEKVIELKNRVAEFLLVIAKVGTNLEDSLSKTSKNVMDELKELKICLASITHRLQAINDQNFILTTLLPGANKRKIDDCVTAFQDSIARFQTLRGLHAAEDLSKLQTQLADIHGLAMAMAQKVDLIGDQVHDMKSSVDELKAMMTRVDRDASIASSAEMPLPPAIFIGRDAVVNKIAGHLVSGDISRSRVFIVAPGGTGKTSTSLAVMKHPSVLEKFPKERQFWVPCISAKSPTAFLAHLSRHIRVTRQTGDTLDDILATLKASEEPRVILLDNFETPWRPVQGNQEAVRDVLRALSLLPHIAILVTMRSEFPPLDEWTFVTLSHVDPRDSRKIYTAIDPRAVNDPKLDELLQELGHLPYAVTLMATLGKRSLSSPERLLERWNETGTDMLSKGQGGMDHSIELSLQFVADSPNALMLLQALSMLPAGLSHSHLDFWVPSWQPEAVDALRDAALVLVIAEETGNVQEHRLFVIPVVQSYMNQHNRIPENIRQGIYTSCCRFLDQHKSPLKGPNDPDFKCDIAAILLNPATCKLYSRRLSTTRREQRDHFTPLPRRHSQTPTILSRLTPWSSMNGSTRY</sequence>
<dbReference type="OrthoDB" id="1534087at2759"/>
<organism evidence="1 2">
    <name type="scientific">Hebeloma cylindrosporum</name>
    <dbReference type="NCBI Taxonomy" id="76867"/>
    <lineage>
        <taxon>Eukaryota</taxon>
        <taxon>Fungi</taxon>
        <taxon>Dikarya</taxon>
        <taxon>Basidiomycota</taxon>
        <taxon>Agaricomycotina</taxon>
        <taxon>Agaricomycetes</taxon>
        <taxon>Agaricomycetidae</taxon>
        <taxon>Agaricales</taxon>
        <taxon>Agaricineae</taxon>
        <taxon>Hymenogastraceae</taxon>
        <taxon>Hebeloma</taxon>
    </lineage>
</organism>
<evidence type="ECO:0008006" key="3">
    <source>
        <dbReference type="Google" id="ProtNLM"/>
    </source>
</evidence>
<dbReference type="AlphaFoldDB" id="A0A0C3CM05"/>
<dbReference type="SUPFAM" id="SSF52540">
    <property type="entry name" value="P-loop containing nucleoside triphosphate hydrolases"/>
    <property type="match status" value="1"/>
</dbReference>
<proteinExistence type="predicted"/>
<dbReference type="InterPro" id="IPR059179">
    <property type="entry name" value="MLKL-like_MCAfunc"/>
</dbReference>
<dbReference type="InterPro" id="IPR036537">
    <property type="entry name" value="Adaptor_Cbl_N_dom_sf"/>
</dbReference>
<reference evidence="1 2" key="1">
    <citation type="submission" date="2014-04" db="EMBL/GenBank/DDBJ databases">
        <authorList>
            <consortium name="DOE Joint Genome Institute"/>
            <person name="Kuo A."/>
            <person name="Gay G."/>
            <person name="Dore J."/>
            <person name="Kohler A."/>
            <person name="Nagy L.G."/>
            <person name="Floudas D."/>
            <person name="Copeland A."/>
            <person name="Barry K.W."/>
            <person name="Cichocki N."/>
            <person name="Veneault-Fourrey C."/>
            <person name="LaButti K."/>
            <person name="Lindquist E.A."/>
            <person name="Lipzen A."/>
            <person name="Lundell T."/>
            <person name="Morin E."/>
            <person name="Murat C."/>
            <person name="Sun H."/>
            <person name="Tunlid A."/>
            <person name="Henrissat B."/>
            <person name="Grigoriev I.V."/>
            <person name="Hibbett D.S."/>
            <person name="Martin F."/>
            <person name="Nordberg H.P."/>
            <person name="Cantor M.N."/>
            <person name="Hua S.X."/>
        </authorList>
    </citation>
    <scope>NUCLEOTIDE SEQUENCE [LARGE SCALE GENOMIC DNA]</scope>
    <source>
        <strain evidence="2">h7</strain>
    </source>
</reference>
<reference evidence="2" key="2">
    <citation type="submission" date="2015-01" db="EMBL/GenBank/DDBJ databases">
        <title>Evolutionary Origins and Diversification of the Mycorrhizal Mutualists.</title>
        <authorList>
            <consortium name="DOE Joint Genome Institute"/>
            <consortium name="Mycorrhizal Genomics Consortium"/>
            <person name="Kohler A."/>
            <person name="Kuo A."/>
            <person name="Nagy L.G."/>
            <person name="Floudas D."/>
            <person name="Copeland A."/>
            <person name="Barry K.W."/>
            <person name="Cichocki N."/>
            <person name="Veneault-Fourrey C."/>
            <person name="LaButti K."/>
            <person name="Lindquist E.A."/>
            <person name="Lipzen A."/>
            <person name="Lundell T."/>
            <person name="Morin E."/>
            <person name="Murat C."/>
            <person name="Riley R."/>
            <person name="Ohm R."/>
            <person name="Sun H."/>
            <person name="Tunlid A."/>
            <person name="Henrissat B."/>
            <person name="Grigoriev I.V."/>
            <person name="Hibbett D.S."/>
            <person name="Martin F."/>
        </authorList>
    </citation>
    <scope>NUCLEOTIDE SEQUENCE [LARGE SCALE GENOMIC DNA]</scope>
    <source>
        <strain evidence="2">h7</strain>
    </source>
</reference>
<accession>A0A0C3CM05</accession>
<dbReference type="Gene3D" id="3.40.50.300">
    <property type="entry name" value="P-loop containing nucleotide triphosphate hydrolases"/>
    <property type="match status" value="1"/>
</dbReference>
<dbReference type="GO" id="GO:0007166">
    <property type="term" value="P:cell surface receptor signaling pathway"/>
    <property type="evidence" value="ECO:0007669"/>
    <property type="project" value="InterPro"/>
</dbReference>
<dbReference type="Proteomes" id="UP000053424">
    <property type="component" value="Unassembled WGS sequence"/>
</dbReference>
<dbReference type="STRING" id="686832.A0A0C3CM05"/>
<keyword evidence="2" id="KW-1185">Reference proteome</keyword>
<dbReference type="EMBL" id="KN831768">
    <property type="protein sequence ID" value="KIM49725.1"/>
    <property type="molecule type" value="Genomic_DNA"/>
</dbReference>
<dbReference type="CDD" id="cd21037">
    <property type="entry name" value="MLKL_NTD"/>
    <property type="match status" value="1"/>
</dbReference>
<evidence type="ECO:0000313" key="1">
    <source>
        <dbReference type="EMBL" id="KIM49725.1"/>
    </source>
</evidence>
<protein>
    <recommendedName>
        <fullName evidence="3">NACHT domain-containing protein</fullName>
    </recommendedName>
</protein>
<dbReference type="HOGENOM" id="CLU_397973_0_0_1"/>